<protein>
    <submittedName>
        <fullName evidence="2">CDP-glucose 4,6-dehydratase</fullName>
    </submittedName>
</protein>
<evidence type="ECO:0000313" key="2">
    <source>
        <dbReference type="EMBL" id="PSR57146.1"/>
    </source>
</evidence>
<sequence length="364" mass="40760">MEAFLRENYAGKKVLVTGHTGFKGSWLLVWLKQLGAEIMGYAKAPETQEDLFNQISGEDYCYSVIGDVLDKSVLSKCISDFQPSFVFHLAAQPLVRTSYEIPVETFEVNTIGTANVLDAVRIISGKCTVVIITTDKVYENQEWPYPYREVDALGGYDPYSASKACAELVTNSYRNSFFNVKTVSVHQKAVATARAGNVIGGGDWARDRIVPDIVRALQSKNLIPLRNPAAIRPWQHVLEPLFGYLLLGAKLALEPEIYSTAWNFGPNTNDILSVEKLAHLALQVWGEGDIQKLDLADQPHEAGVLKLDISKTYKVLQWRPYLNTHEAVEKTIQWYKSFILKEKNASELILADIASFLNQINESE</sequence>
<proteinExistence type="predicted"/>
<evidence type="ECO:0000313" key="3">
    <source>
        <dbReference type="Proteomes" id="UP000240357"/>
    </source>
</evidence>
<dbReference type="Gene3D" id="3.40.50.720">
    <property type="entry name" value="NAD(P)-binding Rossmann-like Domain"/>
    <property type="match status" value="1"/>
</dbReference>
<dbReference type="InterPro" id="IPR036291">
    <property type="entry name" value="NAD(P)-bd_dom_sf"/>
</dbReference>
<evidence type="ECO:0000259" key="1">
    <source>
        <dbReference type="Pfam" id="PF16363"/>
    </source>
</evidence>
<accession>A0A2T2YNS6</accession>
<reference evidence="2 3" key="1">
    <citation type="submission" date="2018-03" db="EMBL/GenBank/DDBJ databases">
        <title>Adhaeribacter sp. HMF7605 Genome sequencing and assembly.</title>
        <authorList>
            <person name="Kang H."/>
            <person name="Kang J."/>
            <person name="Cha I."/>
            <person name="Kim H."/>
            <person name="Joh K."/>
        </authorList>
    </citation>
    <scope>NUCLEOTIDE SEQUENCE [LARGE SCALE GENOMIC DNA]</scope>
    <source>
        <strain evidence="2 3">HMF7605</strain>
    </source>
</reference>
<keyword evidence="3" id="KW-1185">Reference proteome</keyword>
<dbReference type="PANTHER" id="PTHR43000">
    <property type="entry name" value="DTDP-D-GLUCOSE 4,6-DEHYDRATASE-RELATED"/>
    <property type="match status" value="1"/>
</dbReference>
<dbReference type="Gene3D" id="3.90.25.10">
    <property type="entry name" value="UDP-galactose 4-epimerase, domain 1"/>
    <property type="match status" value="1"/>
</dbReference>
<name>A0A2T2YNS6_9BACT</name>
<dbReference type="OrthoDB" id="9779041at2"/>
<dbReference type="Pfam" id="PF16363">
    <property type="entry name" value="GDP_Man_Dehyd"/>
    <property type="match status" value="1"/>
</dbReference>
<comment type="caution">
    <text evidence="2">The sequence shown here is derived from an EMBL/GenBank/DDBJ whole genome shotgun (WGS) entry which is preliminary data.</text>
</comment>
<dbReference type="Proteomes" id="UP000240357">
    <property type="component" value="Unassembled WGS sequence"/>
</dbReference>
<dbReference type="InterPro" id="IPR016040">
    <property type="entry name" value="NAD(P)-bd_dom"/>
</dbReference>
<gene>
    <name evidence="2" type="primary">rfbG</name>
    <name evidence="2" type="ORF">AHMF7605_02475</name>
</gene>
<organism evidence="2 3">
    <name type="scientific">Adhaeribacter arboris</name>
    <dbReference type="NCBI Taxonomy" id="2072846"/>
    <lineage>
        <taxon>Bacteria</taxon>
        <taxon>Pseudomonadati</taxon>
        <taxon>Bacteroidota</taxon>
        <taxon>Cytophagia</taxon>
        <taxon>Cytophagales</taxon>
        <taxon>Hymenobacteraceae</taxon>
        <taxon>Adhaeribacter</taxon>
    </lineage>
</organism>
<dbReference type="CDD" id="cd05252">
    <property type="entry name" value="CDP_GD_SDR_e"/>
    <property type="match status" value="1"/>
</dbReference>
<feature type="domain" description="NAD(P)-binding" evidence="1">
    <location>
        <begin position="15"/>
        <end position="331"/>
    </location>
</feature>
<dbReference type="NCBIfam" id="TIGR02622">
    <property type="entry name" value="CDP_4_6_dhtase"/>
    <property type="match status" value="1"/>
</dbReference>
<dbReference type="SUPFAM" id="SSF51735">
    <property type="entry name" value="NAD(P)-binding Rossmann-fold domains"/>
    <property type="match status" value="1"/>
</dbReference>
<dbReference type="AlphaFoldDB" id="A0A2T2YNS6"/>
<dbReference type="InterPro" id="IPR013445">
    <property type="entry name" value="CDP_4_6_deHydtase"/>
</dbReference>
<dbReference type="EMBL" id="PYFT01000001">
    <property type="protein sequence ID" value="PSR57146.1"/>
    <property type="molecule type" value="Genomic_DNA"/>
</dbReference>